<keyword evidence="2" id="KW-0413">Isomerase</keyword>
<feature type="transmembrane region" description="Helical" evidence="1">
    <location>
        <begin position="98"/>
        <end position="122"/>
    </location>
</feature>
<dbReference type="RefSeq" id="WP_316775163.1">
    <property type="nucleotide sequence ID" value="NZ_JASMWN010000005.1"/>
</dbReference>
<accession>A0ABU3VCM3</accession>
<comment type="caution">
    <text evidence="2">The sequence shown here is derived from an EMBL/GenBank/DDBJ whole genome shotgun (WGS) entry which is preliminary data.</text>
</comment>
<keyword evidence="3" id="KW-1185">Reference proteome</keyword>
<reference evidence="3" key="1">
    <citation type="submission" date="2023-05" db="EMBL/GenBank/DDBJ databases">
        <title>Sedimentitalea sp. nov. JM2-8.</title>
        <authorList>
            <person name="Huang J."/>
        </authorList>
    </citation>
    <scope>NUCLEOTIDE SEQUENCE [LARGE SCALE GENOMIC DNA]</scope>
    <source>
        <strain evidence="3">KHS03</strain>
    </source>
</reference>
<dbReference type="Proteomes" id="UP001255416">
    <property type="component" value="Unassembled WGS sequence"/>
</dbReference>
<keyword evidence="1" id="KW-0472">Membrane</keyword>
<keyword evidence="1" id="KW-1133">Transmembrane helix</keyword>
<gene>
    <name evidence="2" type="ORF">QO231_08615</name>
</gene>
<name>A0ABU3VCM3_9RHOB</name>
<dbReference type="GO" id="GO:0016853">
    <property type="term" value="F:isomerase activity"/>
    <property type="evidence" value="ECO:0007669"/>
    <property type="project" value="UniProtKB-KW"/>
</dbReference>
<evidence type="ECO:0000256" key="1">
    <source>
        <dbReference type="SAM" id="Phobius"/>
    </source>
</evidence>
<evidence type="ECO:0000313" key="3">
    <source>
        <dbReference type="Proteomes" id="UP001255416"/>
    </source>
</evidence>
<protein>
    <submittedName>
        <fullName evidence="2">Isopropylmalate isomerase</fullName>
    </submittedName>
</protein>
<feature type="transmembrane region" description="Helical" evidence="1">
    <location>
        <begin position="25"/>
        <end position="46"/>
    </location>
</feature>
<feature type="transmembrane region" description="Helical" evidence="1">
    <location>
        <begin position="168"/>
        <end position="187"/>
    </location>
</feature>
<dbReference type="EMBL" id="JASMWN010000005">
    <property type="protein sequence ID" value="MDU9003915.1"/>
    <property type="molecule type" value="Genomic_DNA"/>
</dbReference>
<keyword evidence="1" id="KW-0812">Transmembrane</keyword>
<feature type="transmembrane region" description="Helical" evidence="1">
    <location>
        <begin position="53"/>
        <end position="69"/>
    </location>
</feature>
<feature type="transmembrane region" description="Helical" evidence="1">
    <location>
        <begin position="129"/>
        <end position="148"/>
    </location>
</feature>
<organism evidence="2 3">
    <name type="scientific">Sedimentitalea todarodis</name>
    <dbReference type="NCBI Taxonomy" id="1631240"/>
    <lineage>
        <taxon>Bacteria</taxon>
        <taxon>Pseudomonadati</taxon>
        <taxon>Pseudomonadota</taxon>
        <taxon>Alphaproteobacteria</taxon>
        <taxon>Rhodobacterales</taxon>
        <taxon>Paracoccaceae</taxon>
        <taxon>Sedimentitalea</taxon>
    </lineage>
</organism>
<proteinExistence type="predicted"/>
<sequence length="199" mass="21915">MSAMLSAVGQCLSENWSPTIGDPSVMGWITVAAYGLASGLCVLAFGRQSSRRLKVFGFGLAVLLALLMVNKQLDLQSALTAAARCLSQLQGWYEDRRAIQIGFILVLLLYCLGFGLFVVWIMRRHLGQIWLMLLGLILLLAFIAVRAVGFHHFDAFISSQISNVRMNWVLELGGLAMIAVNAIWILFTGRGQRISGRGR</sequence>
<evidence type="ECO:0000313" key="2">
    <source>
        <dbReference type="EMBL" id="MDU9003915.1"/>
    </source>
</evidence>